<protein>
    <submittedName>
        <fullName evidence="6">Formyl transferase domain protein</fullName>
    </submittedName>
</protein>
<proteinExistence type="inferred from homology"/>
<dbReference type="EMBL" id="CP002432">
    <property type="protein sequence ID" value="ADU65897.1"/>
    <property type="molecule type" value="Genomic_DNA"/>
</dbReference>
<feature type="domain" description="Formyl transferase N-terminal" evidence="4">
    <location>
        <begin position="2"/>
        <end position="166"/>
    </location>
</feature>
<gene>
    <name evidence="6" type="ordered locus">Selin_1162</name>
</gene>
<evidence type="ECO:0000256" key="3">
    <source>
        <dbReference type="ARBA" id="ARBA00022917"/>
    </source>
</evidence>
<evidence type="ECO:0000259" key="4">
    <source>
        <dbReference type="Pfam" id="PF00551"/>
    </source>
</evidence>
<keyword evidence="2 6" id="KW-0808">Transferase</keyword>
<dbReference type="Gene3D" id="3.40.50.12230">
    <property type="match status" value="1"/>
</dbReference>
<dbReference type="InterPro" id="IPR011034">
    <property type="entry name" value="Formyl_transferase-like_C_sf"/>
</dbReference>
<organism evidence="6 7">
    <name type="scientific">Desulfurispirillum indicum (strain ATCC BAA-1389 / DSM 22839 / S5)</name>
    <dbReference type="NCBI Taxonomy" id="653733"/>
    <lineage>
        <taxon>Bacteria</taxon>
        <taxon>Pseudomonadati</taxon>
        <taxon>Chrysiogenota</taxon>
        <taxon>Chrysiogenia</taxon>
        <taxon>Chrysiogenales</taxon>
        <taxon>Chrysiogenaceae</taxon>
        <taxon>Desulfurispirillum</taxon>
    </lineage>
</organism>
<dbReference type="PANTHER" id="PTHR11138:SF5">
    <property type="entry name" value="METHIONYL-TRNA FORMYLTRANSFERASE, MITOCHONDRIAL"/>
    <property type="match status" value="1"/>
</dbReference>
<dbReference type="Proteomes" id="UP000002572">
    <property type="component" value="Chromosome"/>
</dbReference>
<feature type="domain" description="Formyl transferase C-terminal" evidence="5">
    <location>
        <begin position="196"/>
        <end position="285"/>
    </location>
</feature>
<keyword evidence="3" id="KW-0648">Protein biosynthesis</keyword>
<sequence length="310" mass="35163">MKIVVFGYSEFTRRCVLELQQRGMDILLLCPECDRELFASYGMHEIAVQQLIFHDMDDPVLLDALRDFSPDYLFSIIFSHLVPDHILSMARHGSVNFHPAPLPAFRTANAWFWPLRHGAESSALCLHYMTSRWDSGDLVLQVPFSLSPLETQGTYVQKVCELAPAVVQQLMALMNRGPLPRTPQGKGRYYGKVTLGDIFIDFNEGARGIEALVRACNPFHYAQTMFRDKNIEIVEADLTGRASDGVPGSLLFEDGELYCAAADELLHLRILQVPMEGTFSGRRFALQYGVNSGERLRHIREFPQFQHLLQ</sequence>
<dbReference type="InParanoid" id="E6W4C3"/>
<evidence type="ECO:0000256" key="1">
    <source>
        <dbReference type="ARBA" id="ARBA00010699"/>
    </source>
</evidence>
<dbReference type="PANTHER" id="PTHR11138">
    <property type="entry name" value="METHIONYL-TRNA FORMYLTRANSFERASE"/>
    <property type="match status" value="1"/>
</dbReference>
<dbReference type="Pfam" id="PF00551">
    <property type="entry name" value="Formyl_trans_N"/>
    <property type="match status" value="1"/>
</dbReference>
<dbReference type="RefSeq" id="WP_013505778.1">
    <property type="nucleotide sequence ID" value="NC_014836.1"/>
</dbReference>
<dbReference type="InterPro" id="IPR036477">
    <property type="entry name" value="Formyl_transf_N_sf"/>
</dbReference>
<dbReference type="AlphaFoldDB" id="E6W4C3"/>
<accession>E6W4C3</accession>
<name>E6W4C3_DESIS</name>
<dbReference type="SUPFAM" id="SSF50486">
    <property type="entry name" value="FMT C-terminal domain-like"/>
    <property type="match status" value="1"/>
</dbReference>
<dbReference type="InterPro" id="IPR044135">
    <property type="entry name" value="Met-tRNA-FMT_C"/>
</dbReference>
<evidence type="ECO:0000256" key="2">
    <source>
        <dbReference type="ARBA" id="ARBA00022679"/>
    </source>
</evidence>
<dbReference type="Pfam" id="PF02911">
    <property type="entry name" value="Formyl_trans_C"/>
    <property type="match status" value="1"/>
</dbReference>
<keyword evidence="7" id="KW-1185">Reference proteome</keyword>
<evidence type="ECO:0000259" key="5">
    <source>
        <dbReference type="Pfam" id="PF02911"/>
    </source>
</evidence>
<evidence type="ECO:0000313" key="7">
    <source>
        <dbReference type="Proteomes" id="UP000002572"/>
    </source>
</evidence>
<dbReference type="CDD" id="cd08704">
    <property type="entry name" value="Met_tRNA_FMT_C"/>
    <property type="match status" value="1"/>
</dbReference>
<dbReference type="GO" id="GO:0004479">
    <property type="term" value="F:methionyl-tRNA formyltransferase activity"/>
    <property type="evidence" value="ECO:0007669"/>
    <property type="project" value="TreeGrafter"/>
</dbReference>
<dbReference type="KEGG" id="din:Selin_1162"/>
<dbReference type="HOGENOM" id="CLU_033347_1_1_0"/>
<dbReference type="STRING" id="653733.Selin_1162"/>
<dbReference type="CDD" id="cd08369">
    <property type="entry name" value="FMT_core"/>
    <property type="match status" value="1"/>
</dbReference>
<dbReference type="GO" id="GO:0005829">
    <property type="term" value="C:cytosol"/>
    <property type="evidence" value="ECO:0007669"/>
    <property type="project" value="TreeGrafter"/>
</dbReference>
<dbReference type="eggNOG" id="COG0223">
    <property type="taxonomic scope" value="Bacteria"/>
</dbReference>
<comment type="similarity">
    <text evidence="1">Belongs to the Fmt family.</text>
</comment>
<reference evidence="6 7" key="1">
    <citation type="submission" date="2010-12" db="EMBL/GenBank/DDBJ databases">
        <title>Complete sequence of Desulfurispirillum indicum S5.</title>
        <authorList>
            <consortium name="US DOE Joint Genome Institute"/>
            <person name="Lucas S."/>
            <person name="Copeland A."/>
            <person name="Lapidus A."/>
            <person name="Cheng J.-F."/>
            <person name="Goodwin L."/>
            <person name="Pitluck S."/>
            <person name="Chertkov O."/>
            <person name="Held B."/>
            <person name="Detter J.C."/>
            <person name="Han C."/>
            <person name="Tapia R."/>
            <person name="Land M."/>
            <person name="Hauser L."/>
            <person name="Kyrpides N."/>
            <person name="Ivanova N."/>
            <person name="Mikhailova N."/>
            <person name="Haggblom M."/>
            <person name="Rauschenbach I."/>
            <person name="Bini E."/>
            <person name="Woyke T."/>
        </authorList>
    </citation>
    <scope>NUCLEOTIDE SEQUENCE [LARGE SCALE GENOMIC DNA]</scope>
    <source>
        <strain evidence="7">ATCC BAA-1389 / DSM 22839 / S5</strain>
    </source>
</reference>
<dbReference type="SUPFAM" id="SSF53328">
    <property type="entry name" value="Formyltransferase"/>
    <property type="match status" value="1"/>
</dbReference>
<dbReference type="InterPro" id="IPR005793">
    <property type="entry name" value="Formyl_trans_C"/>
</dbReference>
<evidence type="ECO:0000313" key="6">
    <source>
        <dbReference type="EMBL" id="ADU65897.1"/>
    </source>
</evidence>
<dbReference type="InterPro" id="IPR002376">
    <property type="entry name" value="Formyl_transf_N"/>
</dbReference>